<organism evidence="1">
    <name type="scientific">viral metagenome</name>
    <dbReference type="NCBI Taxonomy" id="1070528"/>
    <lineage>
        <taxon>unclassified sequences</taxon>
        <taxon>metagenomes</taxon>
        <taxon>organismal metagenomes</taxon>
    </lineage>
</organism>
<accession>A0A6C0LBN3</accession>
<name>A0A6C0LBN3_9ZZZZ</name>
<dbReference type="AlphaFoldDB" id="A0A6C0LBN3"/>
<protein>
    <recommendedName>
        <fullName evidence="2">C2H2-type domain-containing protein</fullName>
    </recommendedName>
</protein>
<proteinExistence type="predicted"/>
<evidence type="ECO:0000313" key="1">
    <source>
        <dbReference type="EMBL" id="QHU26662.1"/>
    </source>
</evidence>
<dbReference type="EMBL" id="MN740443">
    <property type="protein sequence ID" value="QHU26662.1"/>
    <property type="molecule type" value="Genomic_DNA"/>
</dbReference>
<reference evidence="1" key="1">
    <citation type="journal article" date="2020" name="Nature">
        <title>Giant virus diversity and host interactions through global metagenomics.</title>
        <authorList>
            <person name="Schulz F."/>
            <person name="Roux S."/>
            <person name="Paez-Espino D."/>
            <person name="Jungbluth S."/>
            <person name="Walsh D.A."/>
            <person name="Denef V.J."/>
            <person name="McMahon K.D."/>
            <person name="Konstantinidis K.T."/>
            <person name="Eloe-Fadrosh E.A."/>
            <person name="Kyrpides N.C."/>
            <person name="Woyke T."/>
        </authorList>
    </citation>
    <scope>NUCLEOTIDE SEQUENCE</scope>
    <source>
        <strain evidence="1">GVMAG-M-3300027759-42</strain>
    </source>
</reference>
<sequence>MDTPEVLQNTIKYTCDHCNYKTQRNSQYERHLLTSKHLERSKEDNKVPDHICECGKIYKHRQGLCKHKKNCSHQRKEEKMSMIIEQNNKILQEIDKTRSQINTLTSSFMYYIRLQNDVRNFTINT</sequence>
<evidence type="ECO:0008006" key="2">
    <source>
        <dbReference type="Google" id="ProtNLM"/>
    </source>
</evidence>